<dbReference type="EMBL" id="JBHUDJ010000003">
    <property type="protein sequence ID" value="MFD1587296.1"/>
    <property type="molecule type" value="Genomic_DNA"/>
</dbReference>
<evidence type="ECO:0000313" key="3">
    <source>
        <dbReference type="Proteomes" id="UP001597119"/>
    </source>
</evidence>
<proteinExistence type="predicted"/>
<dbReference type="RefSeq" id="WP_247374055.1">
    <property type="nucleotide sequence ID" value="NZ_JALLGV010000001.1"/>
</dbReference>
<sequence length="181" mass="19285">MSVFLIILISVLLFIPGSLEPFTKGAQDNIVTSNRVGDQLSEGLLGDPANPHIVNASCTIDFFQNTTPGHGGCQFTGSTLEERIGVQDRRLVNVTLRGNLSAHGGAEDLLCWDNNGTDPGRLVEQSNASNNAAKSCDRPFAIGETPPNRADATVTARRVVSINRSAGSAEKVDVVLIVEVW</sequence>
<evidence type="ECO:0000313" key="2">
    <source>
        <dbReference type="EMBL" id="MFD1587296.1"/>
    </source>
</evidence>
<accession>A0ABD6CC85</accession>
<dbReference type="AlphaFoldDB" id="A0ABD6CC85"/>
<dbReference type="Pfam" id="PF23958">
    <property type="entry name" value="DUF7287"/>
    <property type="match status" value="1"/>
</dbReference>
<dbReference type="InterPro" id="IPR056613">
    <property type="entry name" value="DUF7287"/>
</dbReference>
<comment type="caution">
    <text evidence="2">The sequence shown here is derived from an EMBL/GenBank/DDBJ whole genome shotgun (WGS) entry which is preliminary data.</text>
</comment>
<name>A0ABD6CC85_9EURY</name>
<reference evidence="2 3" key="1">
    <citation type="journal article" date="2019" name="Int. J. Syst. Evol. Microbiol.">
        <title>The Global Catalogue of Microorganisms (GCM) 10K type strain sequencing project: providing services to taxonomists for standard genome sequencing and annotation.</title>
        <authorList>
            <consortium name="The Broad Institute Genomics Platform"/>
            <consortium name="The Broad Institute Genome Sequencing Center for Infectious Disease"/>
            <person name="Wu L."/>
            <person name="Ma J."/>
        </authorList>
    </citation>
    <scope>NUCLEOTIDE SEQUENCE [LARGE SCALE GENOMIC DNA]</scope>
    <source>
        <strain evidence="2 3">CGMCC 1.12125</strain>
    </source>
</reference>
<organism evidence="2 3">
    <name type="scientific">Halorientalis brevis</name>
    <dbReference type="NCBI Taxonomy" id="1126241"/>
    <lineage>
        <taxon>Archaea</taxon>
        <taxon>Methanobacteriati</taxon>
        <taxon>Methanobacteriota</taxon>
        <taxon>Stenosarchaea group</taxon>
        <taxon>Halobacteria</taxon>
        <taxon>Halobacteriales</taxon>
        <taxon>Haloarculaceae</taxon>
        <taxon>Halorientalis</taxon>
    </lineage>
</organism>
<gene>
    <name evidence="2" type="ORF">ACFR9U_09890</name>
</gene>
<feature type="region of interest" description="Disordered" evidence="1">
    <location>
        <begin position="128"/>
        <end position="149"/>
    </location>
</feature>
<evidence type="ECO:0000256" key="1">
    <source>
        <dbReference type="SAM" id="MobiDB-lite"/>
    </source>
</evidence>
<dbReference type="Proteomes" id="UP001597119">
    <property type="component" value="Unassembled WGS sequence"/>
</dbReference>
<keyword evidence="3" id="KW-1185">Reference proteome</keyword>
<protein>
    <submittedName>
        <fullName evidence="2">Uncharacterized protein</fullName>
    </submittedName>
</protein>